<dbReference type="SUPFAM" id="SSF46785">
    <property type="entry name" value="Winged helix' DNA-binding domain"/>
    <property type="match status" value="1"/>
</dbReference>
<dbReference type="KEGG" id="str:Sterm_1496"/>
<dbReference type="GO" id="GO:0003700">
    <property type="term" value="F:DNA-binding transcription factor activity"/>
    <property type="evidence" value="ECO:0007669"/>
    <property type="project" value="InterPro"/>
</dbReference>
<feature type="domain" description="HTH marR-type" evidence="4">
    <location>
        <begin position="1"/>
        <end position="143"/>
    </location>
</feature>
<evidence type="ECO:0000256" key="2">
    <source>
        <dbReference type="ARBA" id="ARBA00023125"/>
    </source>
</evidence>
<dbReference type="Proteomes" id="UP000000845">
    <property type="component" value="Chromosome"/>
</dbReference>
<dbReference type="PRINTS" id="PR00598">
    <property type="entry name" value="HTHMARR"/>
</dbReference>
<sequence>MKKKFQELNFDFYIRGIGHSMRYANDQGLAGYNITNQQARLLGEIYDRLESNVEISRRILSKAMRLSGPSVTSLLNGLEKNGFIIRHTGNEDGRTMQIEITSKAMKFIDETNDIFTGTEEKLLCDFTEEEKEIFLELLKKAYKNIT</sequence>
<dbReference type="eggNOG" id="COG1846">
    <property type="taxonomic scope" value="Bacteria"/>
</dbReference>
<dbReference type="PANTHER" id="PTHR42756:SF1">
    <property type="entry name" value="TRANSCRIPTIONAL REPRESSOR OF EMRAB OPERON"/>
    <property type="match status" value="1"/>
</dbReference>
<keyword evidence="2" id="KW-0238">DNA-binding</keyword>
<evidence type="ECO:0000259" key="4">
    <source>
        <dbReference type="PROSITE" id="PS50995"/>
    </source>
</evidence>
<dbReference type="RefSeq" id="WP_012860954.1">
    <property type="nucleotide sequence ID" value="NC_013517.1"/>
</dbReference>
<dbReference type="InterPro" id="IPR000835">
    <property type="entry name" value="HTH_MarR-typ"/>
</dbReference>
<dbReference type="PROSITE" id="PS01117">
    <property type="entry name" value="HTH_MARR_1"/>
    <property type="match status" value="1"/>
</dbReference>
<dbReference type="InterPro" id="IPR023187">
    <property type="entry name" value="Tscrpt_reg_MarR-type_CS"/>
</dbReference>
<keyword evidence="3" id="KW-0804">Transcription</keyword>
<dbReference type="InterPro" id="IPR036390">
    <property type="entry name" value="WH_DNA-bd_sf"/>
</dbReference>
<keyword evidence="6" id="KW-1185">Reference proteome</keyword>
<dbReference type="SMART" id="SM00347">
    <property type="entry name" value="HTH_MARR"/>
    <property type="match status" value="1"/>
</dbReference>
<dbReference type="GO" id="GO:0003677">
    <property type="term" value="F:DNA binding"/>
    <property type="evidence" value="ECO:0007669"/>
    <property type="project" value="UniProtKB-KW"/>
</dbReference>
<dbReference type="AlphaFoldDB" id="D1AHX4"/>
<dbReference type="InterPro" id="IPR036388">
    <property type="entry name" value="WH-like_DNA-bd_sf"/>
</dbReference>
<evidence type="ECO:0000256" key="1">
    <source>
        <dbReference type="ARBA" id="ARBA00023015"/>
    </source>
</evidence>
<accession>D1AHX4</accession>
<protein>
    <submittedName>
        <fullName evidence="5">Transcriptional regulator, MarR family</fullName>
    </submittedName>
</protein>
<evidence type="ECO:0000256" key="3">
    <source>
        <dbReference type="ARBA" id="ARBA00023163"/>
    </source>
</evidence>
<reference evidence="6" key="1">
    <citation type="submission" date="2009-09" db="EMBL/GenBank/DDBJ databases">
        <title>The complete chromosome of Sebaldella termitidis ATCC 33386.</title>
        <authorList>
            <consortium name="US DOE Joint Genome Institute (JGI-PGF)"/>
            <person name="Lucas S."/>
            <person name="Copeland A."/>
            <person name="Lapidus A."/>
            <person name="Glavina del Rio T."/>
            <person name="Dalin E."/>
            <person name="Tice H."/>
            <person name="Bruce D."/>
            <person name="Goodwin L."/>
            <person name="Pitluck S."/>
            <person name="Kyrpides N."/>
            <person name="Mavromatis K."/>
            <person name="Ivanova N."/>
            <person name="Mikhailova N."/>
            <person name="Sims D."/>
            <person name="Meincke L."/>
            <person name="Brettin T."/>
            <person name="Detter J.C."/>
            <person name="Han C."/>
            <person name="Larimer F."/>
            <person name="Land M."/>
            <person name="Hauser L."/>
            <person name="Markowitz V."/>
            <person name="Cheng J.F."/>
            <person name="Hugenholtz P."/>
            <person name="Woyke T."/>
            <person name="Wu D."/>
            <person name="Eisen J.A."/>
        </authorList>
    </citation>
    <scope>NUCLEOTIDE SEQUENCE [LARGE SCALE GENOMIC DNA]</scope>
    <source>
        <strain evidence="6">ATCC 33386 / NCTC 11300</strain>
    </source>
</reference>
<evidence type="ECO:0000313" key="6">
    <source>
        <dbReference type="Proteomes" id="UP000000845"/>
    </source>
</evidence>
<gene>
    <name evidence="5" type="ordered locus">Sterm_1496</name>
</gene>
<dbReference type="HOGENOM" id="CLU_083287_18_7_0"/>
<dbReference type="Gene3D" id="1.10.10.10">
    <property type="entry name" value="Winged helix-like DNA-binding domain superfamily/Winged helix DNA-binding domain"/>
    <property type="match status" value="1"/>
</dbReference>
<keyword evidence="1" id="KW-0805">Transcription regulation</keyword>
<dbReference type="PANTHER" id="PTHR42756">
    <property type="entry name" value="TRANSCRIPTIONAL REGULATOR, MARR"/>
    <property type="match status" value="1"/>
</dbReference>
<dbReference type="EMBL" id="CP001739">
    <property type="protein sequence ID" value="ACZ08358.1"/>
    <property type="molecule type" value="Genomic_DNA"/>
</dbReference>
<dbReference type="PROSITE" id="PS50995">
    <property type="entry name" value="HTH_MARR_2"/>
    <property type="match status" value="1"/>
</dbReference>
<evidence type="ECO:0000313" key="5">
    <source>
        <dbReference type="EMBL" id="ACZ08358.1"/>
    </source>
</evidence>
<dbReference type="Pfam" id="PF12802">
    <property type="entry name" value="MarR_2"/>
    <property type="match status" value="1"/>
</dbReference>
<dbReference type="STRING" id="526218.Sterm_1496"/>
<name>D1AHX4_SEBTE</name>
<proteinExistence type="predicted"/>
<reference evidence="5 6" key="2">
    <citation type="journal article" date="2010" name="Stand. Genomic Sci.">
        <title>Complete genome sequence of Sebaldella termitidis type strain (NCTC 11300).</title>
        <authorList>
            <person name="Harmon-Smith M."/>
            <person name="Celia L."/>
            <person name="Chertkov O."/>
            <person name="Lapidus A."/>
            <person name="Copeland A."/>
            <person name="Glavina Del Rio T."/>
            <person name="Nolan M."/>
            <person name="Lucas S."/>
            <person name="Tice H."/>
            <person name="Cheng J.F."/>
            <person name="Han C."/>
            <person name="Detter J.C."/>
            <person name="Bruce D."/>
            <person name="Goodwin L."/>
            <person name="Pitluck S."/>
            <person name="Pati A."/>
            <person name="Liolios K."/>
            <person name="Ivanova N."/>
            <person name="Mavromatis K."/>
            <person name="Mikhailova N."/>
            <person name="Chen A."/>
            <person name="Palaniappan K."/>
            <person name="Land M."/>
            <person name="Hauser L."/>
            <person name="Chang Y.J."/>
            <person name="Jeffries C.D."/>
            <person name="Brettin T."/>
            <person name="Goker M."/>
            <person name="Beck B."/>
            <person name="Bristow J."/>
            <person name="Eisen J.A."/>
            <person name="Markowitz V."/>
            <person name="Hugenholtz P."/>
            <person name="Kyrpides N.C."/>
            <person name="Klenk H.P."/>
            <person name="Chen F."/>
        </authorList>
    </citation>
    <scope>NUCLEOTIDE SEQUENCE [LARGE SCALE GENOMIC DNA]</scope>
    <source>
        <strain evidence="6">ATCC 33386 / NCTC 11300</strain>
    </source>
</reference>
<organism evidence="5 6">
    <name type="scientific">Sebaldella termitidis (strain ATCC 33386 / NCTC 11300)</name>
    <dbReference type="NCBI Taxonomy" id="526218"/>
    <lineage>
        <taxon>Bacteria</taxon>
        <taxon>Fusobacteriati</taxon>
        <taxon>Fusobacteriota</taxon>
        <taxon>Fusobacteriia</taxon>
        <taxon>Fusobacteriales</taxon>
        <taxon>Leptotrichiaceae</taxon>
        <taxon>Sebaldella</taxon>
    </lineage>
</organism>